<comment type="caution">
    <text evidence="1">The sequence shown here is derived from an EMBL/GenBank/DDBJ whole genome shotgun (WGS) entry which is preliminary data.</text>
</comment>
<evidence type="ECO:0008006" key="3">
    <source>
        <dbReference type="Google" id="ProtNLM"/>
    </source>
</evidence>
<proteinExistence type="predicted"/>
<dbReference type="InterPro" id="IPR012349">
    <property type="entry name" value="Split_barrel_FMN-bd"/>
</dbReference>
<dbReference type="AlphaFoldDB" id="A0A7K0DST2"/>
<accession>A0A7K0DST2</accession>
<reference evidence="1 2" key="1">
    <citation type="submission" date="2019-10" db="EMBL/GenBank/DDBJ databases">
        <title>Nocardia macrotermitis sp. nov. and Nocardia aurantia sp. nov., isolated from the gut of fungus growing-termite Macrotermes natalensis.</title>
        <authorList>
            <person name="Benndorf R."/>
            <person name="Schwitalla J."/>
            <person name="Martin K."/>
            <person name="De Beer W."/>
            <person name="Kaster A.-K."/>
            <person name="Vollmers J."/>
            <person name="Poulsen M."/>
            <person name="Beemelmanns C."/>
        </authorList>
    </citation>
    <scope>NUCLEOTIDE SEQUENCE [LARGE SCALE GENOMIC DNA]</scope>
    <source>
        <strain evidence="1 2">RB56</strain>
    </source>
</reference>
<dbReference type="Proteomes" id="UP000431401">
    <property type="component" value="Unassembled WGS sequence"/>
</dbReference>
<name>A0A7K0DST2_9NOCA</name>
<protein>
    <recommendedName>
        <fullName evidence="3">Nitroreductase family deazaflavin-dependent oxidoreductase</fullName>
    </recommendedName>
</protein>
<sequence>METRNFRRMVNSFNKVIVGLQRTGIAFGPMQLLTVPGRRSGQPRTFAIAVNELDGERYIFQAFPKAAWVANVRAADTVTLTRGRKSSAARLVEIPVADRGPLLRTLVATSPARVTDIFVNSGQAEAASADAMAAAADRIAIFRVEPA</sequence>
<dbReference type="RefSeq" id="WP_153345026.1">
    <property type="nucleotide sequence ID" value="NZ_WEGI01000009.1"/>
</dbReference>
<dbReference type="OrthoDB" id="3296989at2"/>
<evidence type="ECO:0000313" key="1">
    <source>
        <dbReference type="EMBL" id="MQY28811.1"/>
    </source>
</evidence>
<dbReference type="Gene3D" id="2.30.110.10">
    <property type="entry name" value="Electron Transport, Fmn-binding Protein, Chain A"/>
    <property type="match status" value="1"/>
</dbReference>
<dbReference type="GO" id="GO:0016491">
    <property type="term" value="F:oxidoreductase activity"/>
    <property type="evidence" value="ECO:0007669"/>
    <property type="project" value="InterPro"/>
</dbReference>
<dbReference type="EMBL" id="WEGI01000009">
    <property type="protein sequence ID" value="MQY28811.1"/>
    <property type="molecule type" value="Genomic_DNA"/>
</dbReference>
<dbReference type="NCBIfam" id="TIGR00026">
    <property type="entry name" value="hi_GC_TIGR00026"/>
    <property type="match status" value="1"/>
</dbReference>
<dbReference type="Pfam" id="PF04075">
    <property type="entry name" value="F420H2_quin_red"/>
    <property type="match status" value="1"/>
</dbReference>
<gene>
    <name evidence="1" type="ORF">NRB56_43950</name>
</gene>
<dbReference type="InterPro" id="IPR004378">
    <property type="entry name" value="F420H2_quin_Rdtase"/>
</dbReference>
<evidence type="ECO:0000313" key="2">
    <source>
        <dbReference type="Proteomes" id="UP000431401"/>
    </source>
</evidence>
<keyword evidence="2" id="KW-1185">Reference proteome</keyword>
<organism evidence="1 2">
    <name type="scientific">Nocardia aurantia</name>
    <dbReference type="NCBI Taxonomy" id="2585199"/>
    <lineage>
        <taxon>Bacteria</taxon>
        <taxon>Bacillati</taxon>
        <taxon>Actinomycetota</taxon>
        <taxon>Actinomycetes</taxon>
        <taxon>Mycobacteriales</taxon>
        <taxon>Nocardiaceae</taxon>
        <taxon>Nocardia</taxon>
    </lineage>
</organism>